<dbReference type="OrthoDB" id="8906692at2"/>
<dbReference type="PANTHER" id="PTHR35790">
    <property type="entry name" value="HTH-TYPE TRANSCRIPTIONAL REGULATOR PCHR"/>
    <property type="match status" value="1"/>
</dbReference>
<dbReference type="InterPro" id="IPR036388">
    <property type="entry name" value="WH-like_DNA-bd_sf"/>
</dbReference>
<name>A0A142JRX4_9BURK</name>
<dbReference type="InterPro" id="IPR036390">
    <property type="entry name" value="WH_DNA-bd_sf"/>
</dbReference>
<dbReference type="PANTHER" id="PTHR35790:SF4">
    <property type="entry name" value="HTH-TYPE TRANSCRIPTIONAL REGULATOR PCHR"/>
    <property type="match status" value="1"/>
</dbReference>
<dbReference type="RefSeq" id="WP_062802660.1">
    <property type="nucleotide sequence ID" value="NZ_CP014845.1"/>
</dbReference>
<dbReference type="SMART" id="SM00347">
    <property type="entry name" value="HTH_MARR"/>
    <property type="match status" value="1"/>
</dbReference>
<evidence type="ECO:0000259" key="5">
    <source>
        <dbReference type="PROSITE" id="PS50995"/>
    </source>
</evidence>
<keyword evidence="1" id="KW-0805">Transcription regulation</keyword>
<dbReference type="InterPro" id="IPR000835">
    <property type="entry name" value="HTH_MarR-typ"/>
</dbReference>
<dbReference type="InterPro" id="IPR052067">
    <property type="entry name" value="Metal_resp_HTH_trans_reg"/>
</dbReference>
<organism evidence="6 7">
    <name type="scientific">Cupriavidus nantongensis</name>
    <dbReference type="NCBI Taxonomy" id="1796606"/>
    <lineage>
        <taxon>Bacteria</taxon>
        <taxon>Pseudomonadati</taxon>
        <taxon>Pseudomonadota</taxon>
        <taxon>Betaproteobacteria</taxon>
        <taxon>Burkholderiales</taxon>
        <taxon>Burkholderiaceae</taxon>
        <taxon>Cupriavidus</taxon>
    </lineage>
</organism>
<proteinExistence type="predicted"/>
<evidence type="ECO:0000256" key="2">
    <source>
        <dbReference type="ARBA" id="ARBA00023125"/>
    </source>
</evidence>
<evidence type="ECO:0000313" key="7">
    <source>
        <dbReference type="Proteomes" id="UP000075238"/>
    </source>
</evidence>
<feature type="compositionally biased region" description="Low complexity" evidence="4">
    <location>
        <begin position="1"/>
        <end position="24"/>
    </location>
</feature>
<dbReference type="Gene3D" id="1.10.10.10">
    <property type="entry name" value="Winged helix-like DNA-binding domain superfamily/Winged helix DNA-binding domain"/>
    <property type="match status" value="1"/>
</dbReference>
<dbReference type="STRING" id="1796606.A2G96_23690"/>
<dbReference type="Pfam" id="PF12802">
    <property type="entry name" value="MarR_2"/>
    <property type="match status" value="1"/>
</dbReference>
<feature type="domain" description="HTH marR-type" evidence="5">
    <location>
        <begin position="38"/>
        <end position="172"/>
    </location>
</feature>
<accession>A0A142JRX4</accession>
<dbReference type="EMBL" id="CP014845">
    <property type="protein sequence ID" value="AMR80836.1"/>
    <property type="molecule type" value="Genomic_DNA"/>
</dbReference>
<dbReference type="GO" id="GO:0003677">
    <property type="term" value="F:DNA binding"/>
    <property type="evidence" value="ECO:0007669"/>
    <property type="project" value="UniProtKB-KW"/>
</dbReference>
<dbReference type="Proteomes" id="UP000075238">
    <property type="component" value="Chromosome 2"/>
</dbReference>
<dbReference type="PROSITE" id="PS50995">
    <property type="entry name" value="HTH_MARR_2"/>
    <property type="match status" value="1"/>
</dbReference>
<dbReference type="KEGG" id="cnan:A2G96_23690"/>
<evidence type="ECO:0000256" key="4">
    <source>
        <dbReference type="SAM" id="MobiDB-lite"/>
    </source>
</evidence>
<evidence type="ECO:0000256" key="3">
    <source>
        <dbReference type="ARBA" id="ARBA00023163"/>
    </source>
</evidence>
<dbReference type="AlphaFoldDB" id="A0A142JRX4"/>
<keyword evidence="3" id="KW-0804">Transcription</keyword>
<sequence>MSRDAAPAHGKPAPAPAANANASPWTDLDEAGSGLTVDNFLTTMLSQLVTALRSTVTKPYAEQFGLTVPEWRILALLAHARALPFAELVTQSTSDKALVSRTLRLLEDRGLVQLTSAGNTPRKKLLCAITEAGIALHDQVMPLARRGQAEVIRQLSPQEREAVYLGLRKLLRMQP</sequence>
<evidence type="ECO:0000313" key="6">
    <source>
        <dbReference type="EMBL" id="AMR80836.1"/>
    </source>
</evidence>
<evidence type="ECO:0000256" key="1">
    <source>
        <dbReference type="ARBA" id="ARBA00023015"/>
    </source>
</evidence>
<feature type="region of interest" description="Disordered" evidence="4">
    <location>
        <begin position="1"/>
        <end position="25"/>
    </location>
</feature>
<gene>
    <name evidence="6" type="ORF">A2G96_23690</name>
</gene>
<dbReference type="SUPFAM" id="SSF46785">
    <property type="entry name" value="Winged helix' DNA-binding domain"/>
    <property type="match status" value="1"/>
</dbReference>
<dbReference type="GO" id="GO:0003700">
    <property type="term" value="F:DNA-binding transcription factor activity"/>
    <property type="evidence" value="ECO:0007669"/>
    <property type="project" value="InterPro"/>
</dbReference>
<keyword evidence="2" id="KW-0238">DNA-binding</keyword>
<protein>
    <submittedName>
        <fullName evidence="6">MarR family transcriptional regulator</fullName>
    </submittedName>
</protein>
<reference evidence="6 7" key="1">
    <citation type="submission" date="2016-03" db="EMBL/GenBank/DDBJ databases">
        <title>Complete genome sequence of a novel chlorpyrifos degrading bacterium, Cupriavidus nantongensis sp. X1.</title>
        <authorList>
            <person name="Fang L."/>
        </authorList>
    </citation>
    <scope>NUCLEOTIDE SEQUENCE [LARGE SCALE GENOMIC DNA]</scope>
    <source>
        <strain evidence="6 7">X1</strain>
    </source>
</reference>
<keyword evidence="7" id="KW-1185">Reference proteome</keyword>